<evidence type="ECO:0000313" key="2">
    <source>
        <dbReference type="EMBL" id="MBM3274873.1"/>
    </source>
</evidence>
<dbReference type="AlphaFoldDB" id="A0A937X3Z8"/>
<dbReference type="Pfam" id="PF02321">
    <property type="entry name" value="OEP"/>
    <property type="match status" value="1"/>
</dbReference>
<accession>A0A937X3Z8</accession>
<dbReference type="Gene3D" id="1.20.1600.10">
    <property type="entry name" value="Outer membrane efflux proteins (OEP)"/>
    <property type="match status" value="1"/>
</dbReference>
<protein>
    <submittedName>
        <fullName evidence="2">TolC family protein</fullName>
    </submittedName>
</protein>
<dbReference type="PANTHER" id="PTHR30203">
    <property type="entry name" value="OUTER MEMBRANE CATION EFFLUX PROTEIN"/>
    <property type="match status" value="1"/>
</dbReference>
<comment type="similarity">
    <text evidence="1">Belongs to the outer membrane factor (OMF) (TC 1.B.17) family.</text>
</comment>
<evidence type="ECO:0000256" key="1">
    <source>
        <dbReference type="ARBA" id="ARBA00007613"/>
    </source>
</evidence>
<comment type="caution">
    <text evidence="2">The sequence shown here is derived from an EMBL/GenBank/DDBJ whole genome shotgun (WGS) entry which is preliminary data.</text>
</comment>
<dbReference type="SUPFAM" id="SSF56954">
    <property type="entry name" value="Outer membrane efflux proteins (OEP)"/>
    <property type="match status" value="1"/>
</dbReference>
<dbReference type="PANTHER" id="PTHR30203:SF24">
    <property type="entry name" value="BLR4935 PROTEIN"/>
    <property type="match status" value="1"/>
</dbReference>
<dbReference type="Proteomes" id="UP000703893">
    <property type="component" value="Unassembled WGS sequence"/>
</dbReference>
<evidence type="ECO:0000313" key="3">
    <source>
        <dbReference type="Proteomes" id="UP000703893"/>
    </source>
</evidence>
<feature type="non-terminal residue" evidence="2">
    <location>
        <position position="183"/>
    </location>
</feature>
<proteinExistence type="inferred from homology"/>
<dbReference type="InterPro" id="IPR010131">
    <property type="entry name" value="MdtP/NodT-like"/>
</dbReference>
<name>A0A937X3Z8_9BACT</name>
<organism evidence="2 3">
    <name type="scientific">Candidatus Tanganyikabacteria bacterium</name>
    <dbReference type="NCBI Taxonomy" id="2961651"/>
    <lineage>
        <taxon>Bacteria</taxon>
        <taxon>Bacillati</taxon>
        <taxon>Candidatus Sericytochromatia</taxon>
        <taxon>Candidatus Tanganyikabacteria</taxon>
    </lineage>
</organism>
<dbReference type="InterPro" id="IPR003423">
    <property type="entry name" value="OMP_efflux"/>
</dbReference>
<reference evidence="2 3" key="1">
    <citation type="submission" date="2019-03" db="EMBL/GenBank/DDBJ databases">
        <title>Lake Tanganyika Metagenome-Assembled Genomes (MAGs).</title>
        <authorList>
            <person name="Tran P."/>
        </authorList>
    </citation>
    <scope>NUCLEOTIDE SEQUENCE [LARGE SCALE GENOMIC DNA]</scope>
    <source>
        <strain evidence="2">K_DeepCast_65m_m2_236</strain>
    </source>
</reference>
<sequence length="183" mass="19676">MAWGLLANPAAAGVRLALTNQEALERAFANSLQLQSRQAESERSRAAVAQAESATFPLLGLTTRFDVTRSPQGDLLVYADRLRGLRVATGVTDYDTQSSSVGGTLGLTYDLDLLGERAARIALAREQAAGSDLELARLASTIRQDVANAYFDVQDAQAELRIARASLELARRNRDDVAKLNAS</sequence>
<dbReference type="EMBL" id="VGJX01000360">
    <property type="protein sequence ID" value="MBM3274873.1"/>
    <property type="molecule type" value="Genomic_DNA"/>
</dbReference>
<dbReference type="GO" id="GO:0015562">
    <property type="term" value="F:efflux transmembrane transporter activity"/>
    <property type="evidence" value="ECO:0007669"/>
    <property type="project" value="InterPro"/>
</dbReference>
<gene>
    <name evidence="2" type="ORF">FJZ00_06955</name>
</gene>